<dbReference type="InterPro" id="IPR058031">
    <property type="entry name" value="AAA_lid_NorR"/>
</dbReference>
<dbReference type="InterPro" id="IPR025944">
    <property type="entry name" value="Sigma_54_int_dom_CS"/>
</dbReference>
<keyword evidence="3 11" id="KW-0597">Phosphoprotein</keyword>
<evidence type="ECO:0000256" key="9">
    <source>
        <dbReference type="ARBA" id="ARBA00023159"/>
    </source>
</evidence>
<feature type="domain" description="Response regulatory" evidence="13">
    <location>
        <begin position="7"/>
        <end position="121"/>
    </location>
</feature>
<name>A0A419EPU2_9BACT</name>
<dbReference type="FunFam" id="3.40.50.300:FF:000006">
    <property type="entry name" value="DNA-binding transcriptional regulator NtrC"/>
    <property type="match status" value="1"/>
</dbReference>
<evidence type="ECO:0000256" key="10">
    <source>
        <dbReference type="ARBA" id="ARBA00023163"/>
    </source>
</evidence>
<evidence type="ECO:0000259" key="13">
    <source>
        <dbReference type="PROSITE" id="PS50110"/>
    </source>
</evidence>
<dbReference type="Pfam" id="PF25601">
    <property type="entry name" value="AAA_lid_14"/>
    <property type="match status" value="1"/>
</dbReference>
<keyword evidence="5" id="KW-0067">ATP-binding</keyword>
<dbReference type="GO" id="GO:0006355">
    <property type="term" value="P:regulation of DNA-templated transcription"/>
    <property type="evidence" value="ECO:0007669"/>
    <property type="project" value="InterPro"/>
</dbReference>
<dbReference type="Pfam" id="PF00072">
    <property type="entry name" value="Response_reg"/>
    <property type="match status" value="1"/>
</dbReference>
<evidence type="ECO:0000256" key="3">
    <source>
        <dbReference type="ARBA" id="ARBA00022553"/>
    </source>
</evidence>
<keyword evidence="9" id="KW-0010">Activator</keyword>
<dbReference type="PRINTS" id="PR01590">
    <property type="entry name" value="HTHFIS"/>
</dbReference>
<dbReference type="CDD" id="cd00009">
    <property type="entry name" value="AAA"/>
    <property type="match status" value="1"/>
</dbReference>
<evidence type="ECO:0000256" key="11">
    <source>
        <dbReference type="PROSITE-ProRule" id="PRU00169"/>
    </source>
</evidence>
<dbReference type="InterPro" id="IPR003593">
    <property type="entry name" value="AAA+_ATPase"/>
</dbReference>
<dbReference type="PANTHER" id="PTHR32071:SF113">
    <property type="entry name" value="ALGINATE BIOSYNTHESIS TRANSCRIPTIONAL REGULATORY PROTEIN ALGB"/>
    <property type="match status" value="1"/>
</dbReference>
<comment type="subcellular location">
    <subcellularLocation>
        <location evidence="1">Cytoplasm</location>
    </subcellularLocation>
</comment>
<dbReference type="PROSITE" id="PS50110">
    <property type="entry name" value="RESPONSE_REGULATORY"/>
    <property type="match status" value="1"/>
</dbReference>
<dbReference type="PANTHER" id="PTHR32071">
    <property type="entry name" value="TRANSCRIPTIONAL REGULATORY PROTEIN"/>
    <property type="match status" value="1"/>
</dbReference>
<evidence type="ECO:0000313" key="14">
    <source>
        <dbReference type="EMBL" id="RJP65014.1"/>
    </source>
</evidence>
<keyword evidence="6" id="KW-0902">Two-component regulatory system</keyword>
<feature type="modified residue" description="4-aspartylphosphate" evidence="11">
    <location>
        <position position="56"/>
    </location>
</feature>
<dbReference type="PROSITE" id="PS00688">
    <property type="entry name" value="SIGMA54_INTERACT_3"/>
    <property type="match status" value="1"/>
</dbReference>
<dbReference type="AlphaFoldDB" id="A0A419EPU2"/>
<dbReference type="Pfam" id="PF02954">
    <property type="entry name" value="HTH_8"/>
    <property type="match status" value="1"/>
</dbReference>
<dbReference type="FunFam" id="3.40.50.2300:FF:000018">
    <property type="entry name" value="DNA-binding transcriptional regulator NtrC"/>
    <property type="match status" value="1"/>
</dbReference>
<dbReference type="Proteomes" id="UP000285961">
    <property type="component" value="Unassembled WGS sequence"/>
</dbReference>
<accession>A0A419EPU2</accession>
<dbReference type="PROSITE" id="PS00675">
    <property type="entry name" value="SIGMA54_INTERACT_1"/>
    <property type="match status" value="1"/>
</dbReference>
<dbReference type="InterPro" id="IPR025662">
    <property type="entry name" value="Sigma_54_int_dom_ATP-bd_1"/>
</dbReference>
<dbReference type="Gene3D" id="1.10.8.60">
    <property type="match status" value="1"/>
</dbReference>
<dbReference type="GO" id="GO:0000160">
    <property type="term" value="P:phosphorelay signal transduction system"/>
    <property type="evidence" value="ECO:0007669"/>
    <property type="project" value="UniProtKB-KW"/>
</dbReference>
<evidence type="ECO:0000313" key="15">
    <source>
        <dbReference type="Proteomes" id="UP000285961"/>
    </source>
</evidence>
<dbReference type="Pfam" id="PF00158">
    <property type="entry name" value="Sigma54_activat"/>
    <property type="match status" value="1"/>
</dbReference>
<dbReference type="Gene3D" id="1.10.10.60">
    <property type="entry name" value="Homeodomain-like"/>
    <property type="match status" value="1"/>
</dbReference>
<evidence type="ECO:0000259" key="12">
    <source>
        <dbReference type="PROSITE" id="PS50045"/>
    </source>
</evidence>
<keyword evidence="4" id="KW-0547">Nucleotide-binding</keyword>
<dbReference type="InterPro" id="IPR002197">
    <property type="entry name" value="HTH_Fis"/>
</dbReference>
<dbReference type="InterPro" id="IPR025943">
    <property type="entry name" value="Sigma_54_int_dom_ATP-bd_2"/>
</dbReference>
<dbReference type="SMART" id="SM00382">
    <property type="entry name" value="AAA"/>
    <property type="match status" value="1"/>
</dbReference>
<dbReference type="Gene3D" id="3.40.50.300">
    <property type="entry name" value="P-loop containing nucleotide triphosphate hydrolases"/>
    <property type="match status" value="1"/>
</dbReference>
<feature type="domain" description="Sigma-54 factor interaction" evidence="12">
    <location>
        <begin position="146"/>
        <end position="375"/>
    </location>
</feature>
<dbReference type="SUPFAM" id="SSF52172">
    <property type="entry name" value="CheY-like"/>
    <property type="match status" value="1"/>
</dbReference>
<dbReference type="SUPFAM" id="SSF52540">
    <property type="entry name" value="P-loop containing nucleoside triphosphate hydrolases"/>
    <property type="match status" value="1"/>
</dbReference>
<dbReference type="PROSITE" id="PS50045">
    <property type="entry name" value="SIGMA54_INTERACT_4"/>
    <property type="match status" value="1"/>
</dbReference>
<proteinExistence type="predicted"/>
<evidence type="ECO:0000256" key="2">
    <source>
        <dbReference type="ARBA" id="ARBA00022490"/>
    </source>
</evidence>
<evidence type="ECO:0000256" key="8">
    <source>
        <dbReference type="ARBA" id="ARBA00023125"/>
    </source>
</evidence>
<organism evidence="14 15">
    <name type="scientific">Candidatus Abyssobacteria bacterium SURF_17</name>
    <dbReference type="NCBI Taxonomy" id="2093361"/>
    <lineage>
        <taxon>Bacteria</taxon>
        <taxon>Pseudomonadati</taxon>
        <taxon>Candidatus Hydrogenedentota</taxon>
        <taxon>Candidatus Abyssobacteria</taxon>
    </lineage>
</organism>
<dbReference type="PROSITE" id="PS00676">
    <property type="entry name" value="SIGMA54_INTERACT_2"/>
    <property type="match status" value="1"/>
</dbReference>
<gene>
    <name evidence="14" type="ORF">C4532_18325</name>
</gene>
<sequence length="450" mass="50704">MNEGKARILIVDDEPIVLRSLSDWFRDDGYIVATASTGKEALAKLTEGEWDIFLLDIKMPGMSGLELQKRIKEIDPDSIVIIMTAYASVESAVNALKQGAYDYLTKPLDPEHVGHLIKNAVERKMLATENVRLKKSIDESILAHNIIGESKGMRGVIDAIETVSKTDTSVLIRGESGTGKELVAKAIHANSRRKYMPMIILNCGALPEGILESELFGHEKGAFTGAQYRRKGKLELADGGTLFLDEIGDISQKMQVNLLRVLEEKKLRRIGGEREIEVDFRLIAATNKNLEANVESGMFRTDLYYRLNVFTIQIPPLRERKPDIPLLARHFLGKYAEYTNKRIDGIAPEAFERLMNYPWPGNVRELENAIERAVVVCKSDMIQSNHLPLGTMQAPNFSAGRTLEDIECEHIRNTLVDTNWNISQAARLLDIDRVTLYRKIEKYKLKNPEA</sequence>
<evidence type="ECO:0000256" key="7">
    <source>
        <dbReference type="ARBA" id="ARBA00023015"/>
    </source>
</evidence>
<dbReference type="InterPro" id="IPR027417">
    <property type="entry name" value="P-loop_NTPase"/>
</dbReference>
<dbReference type="InterPro" id="IPR002078">
    <property type="entry name" value="Sigma_54_int"/>
</dbReference>
<keyword evidence="8" id="KW-0238">DNA-binding</keyword>
<dbReference type="SUPFAM" id="SSF46689">
    <property type="entry name" value="Homeodomain-like"/>
    <property type="match status" value="1"/>
</dbReference>
<evidence type="ECO:0000256" key="5">
    <source>
        <dbReference type="ARBA" id="ARBA00022840"/>
    </source>
</evidence>
<dbReference type="InterPro" id="IPR001789">
    <property type="entry name" value="Sig_transdc_resp-reg_receiver"/>
</dbReference>
<dbReference type="FunFam" id="1.10.8.60:FF:000014">
    <property type="entry name" value="DNA-binding transcriptional regulator NtrC"/>
    <property type="match status" value="1"/>
</dbReference>
<evidence type="ECO:0000256" key="1">
    <source>
        <dbReference type="ARBA" id="ARBA00004496"/>
    </source>
</evidence>
<keyword evidence="2" id="KW-0963">Cytoplasm</keyword>
<dbReference type="Gene3D" id="3.40.50.2300">
    <property type="match status" value="1"/>
</dbReference>
<dbReference type="SMART" id="SM00448">
    <property type="entry name" value="REC"/>
    <property type="match status" value="1"/>
</dbReference>
<dbReference type="GO" id="GO:0005524">
    <property type="term" value="F:ATP binding"/>
    <property type="evidence" value="ECO:0007669"/>
    <property type="project" value="UniProtKB-KW"/>
</dbReference>
<dbReference type="InterPro" id="IPR011006">
    <property type="entry name" value="CheY-like_superfamily"/>
</dbReference>
<comment type="caution">
    <text evidence="14">The sequence shown here is derived from an EMBL/GenBank/DDBJ whole genome shotgun (WGS) entry which is preliminary data.</text>
</comment>
<reference evidence="14 15" key="1">
    <citation type="journal article" date="2017" name="ISME J.">
        <title>Energy and carbon metabolisms in a deep terrestrial subsurface fluid microbial community.</title>
        <authorList>
            <person name="Momper L."/>
            <person name="Jungbluth S.P."/>
            <person name="Lee M.D."/>
            <person name="Amend J.P."/>
        </authorList>
    </citation>
    <scope>NUCLEOTIDE SEQUENCE [LARGE SCALE GENOMIC DNA]</scope>
    <source>
        <strain evidence="14">SURF_17</strain>
    </source>
</reference>
<evidence type="ECO:0000256" key="4">
    <source>
        <dbReference type="ARBA" id="ARBA00022741"/>
    </source>
</evidence>
<dbReference type="EMBL" id="QZKI01000131">
    <property type="protein sequence ID" value="RJP65014.1"/>
    <property type="molecule type" value="Genomic_DNA"/>
</dbReference>
<protein>
    <submittedName>
        <fullName evidence="14">Sigma-54-dependent Fis family transcriptional regulator</fullName>
    </submittedName>
</protein>
<keyword evidence="10" id="KW-0804">Transcription</keyword>
<dbReference type="GO" id="GO:0043565">
    <property type="term" value="F:sequence-specific DNA binding"/>
    <property type="evidence" value="ECO:0007669"/>
    <property type="project" value="InterPro"/>
</dbReference>
<evidence type="ECO:0000256" key="6">
    <source>
        <dbReference type="ARBA" id="ARBA00023012"/>
    </source>
</evidence>
<keyword evidence="7" id="KW-0805">Transcription regulation</keyword>
<dbReference type="InterPro" id="IPR009057">
    <property type="entry name" value="Homeodomain-like_sf"/>
</dbReference>
<dbReference type="GO" id="GO:0005737">
    <property type="term" value="C:cytoplasm"/>
    <property type="evidence" value="ECO:0007669"/>
    <property type="project" value="UniProtKB-SubCell"/>
</dbReference>